<proteinExistence type="predicted"/>
<protein>
    <submittedName>
        <fullName evidence="2">MarR family transcriptional regulator</fullName>
    </submittedName>
</protein>
<evidence type="ECO:0000313" key="2">
    <source>
        <dbReference type="EMBL" id="HHL42466.1"/>
    </source>
</evidence>
<comment type="caution">
    <text evidence="2">The sequence shown here is derived from an EMBL/GenBank/DDBJ whole genome shotgun (WGS) entry which is preliminary data.</text>
</comment>
<dbReference type="InterPro" id="IPR036390">
    <property type="entry name" value="WH_DNA-bd_sf"/>
</dbReference>
<dbReference type="SUPFAM" id="SSF46785">
    <property type="entry name" value="Winged helix' DNA-binding domain"/>
    <property type="match status" value="1"/>
</dbReference>
<dbReference type="GO" id="GO:0006950">
    <property type="term" value="P:response to stress"/>
    <property type="evidence" value="ECO:0007669"/>
    <property type="project" value="TreeGrafter"/>
</dbReference>
<sequence length="141" mass="15937">MSKSEFDLDTFLPYRLSLLANTVSKALEPAYATYALTRTQWRVMAVLSSGEATAQYICQKTLMDKTTISRAVKNLVERGIVKRQPAHSDGRMSPLTFTTKGRQIFEQIAPTARTFETTLKQKLTPDQLKTLETIITHLLKL</sequence>
<reference evidence="2" key="1">
    <citation type="journal article" date="2020" name="mSystems">
        <title>Genome- and Community-Level Interaction Insights into Carbon Utilization and Element Cycling Functions of Hydrothermarchaeota in Hydrothermal Sediment.</title>
        <authorList>
            <person name="Zhou Z."/>
            <person name="Liu Y."/>
            <person name="Xu W."/>
            <person name="Pan J."/>
            <person name="Luo Z.H."/>
            <person name="Li M."/>
        </authorList>
    </citation>
    <scope>NUCLEOTIDE SEQUENCE [LARGE SCALE GENOMIC DNA]</scope>
    <source>
        <strain evidence="2">HyVt-485</strain>
    </source>
</reference>
<name>A0A7C5R3L5_9PROT</name>
<dbReference type="PANTHER" id="PTHR33164:SF43">
    <property type="entry name" value="HTH-TYPE TRANSCRIPTIONAL REPRESSOR YETL"/>
    <property type="match status" value="1"/>
</dbReference>
<dbReference type="EMBL" id="DRMJ01000121">
    <property type="protein sequence ID" value="HHL42466.1"/>
    <property type="molecule type" value="Genomic_DNA"/>
</dbReference>
<dbReference type="Gene3D" id="1.10.10.10">
    <property type="entry name" value="Winged helix-like DNA-binding domain superfamily/Winged helix DNA-binding domain"/>
    <property type="match status" value="1"/>
</dbReference>
<dbReference type="SMART" id="SM00347">
    <property type="entry name" value="HTH_MARR"/>
    <property type="match status" value="1"/>
</dbReference>
<dbReference type="Proteomes" id="UP000885830">
    <property type="component" value="Unassembled WGS sequence"/>
</dbReference>
<feature type="domain" description="HTH marR-type" evidence="1">
    <location>
        <begin position="9"/>
        <end position="140"/>
    </location>
</feature>
<dbReference type="Pfam" id="PF12802">
    <property type="entry name" value="MarR_2"/>
    <property type="match status" value="1"/>
</dbReference>
<dbReference type="PROSITE" id="PS50995">
    <property type="entry name" value="HTH_MARR_2"/>
    <property type="match status" value="1"/>
</dbReference>
<dbReference type="PANTHER" id="PTHR33164">
    <property type="entry name" value="TRANSCRIPTIONAL REGULATOR, MARR FAMILY"/>
    <property type="match status" value="1"/>
</dbReference>
<evidence type="ECO:0000259" key="1">
    <source>
        <dbReference type="PROSITE" id="PS50995"/>
    </source>
</evidence>
<dbReference type="AlphaFoldDB" id="A0A7C5R3L5"/>
<dbReference type="InterPro" id="IPR039422">
    <property type="entry name" value="MarR/SlyA-like"/>
</dbReference>
<dbReference type="InterPro" id="IPR036388">
    <property type="entry name" value="WH-like_DNA-bd_sf"/>
</dbReference>
<gene>
    <name evidence="2" type="ORF">ENJ42_02515</name>
</gene>
<dbReference type="InterPro" id="IPR000835">
    <property type="entry name" value="HTH_MarR-typ"/>
</dbReference>
<dbReference type="PRINTS" id="PR00598">
    <property type="entry name" value="HTHMARR"/>
</dbReference>
<dbReference type="GO" id="GO:0003700">
    <property type="term" value="F:DNA-binding transcription factor activity"/>
    <property type="evidence" value="ECO:0007669"/>
    <property type="project" value="InterPro"/>
</dbReference>
<accession>A0A7C5R3L5</accession>
<organism evidence="2">
    <name type="scientific">Hellea balneolensis</name>
    <dbReference type="NCBI Taxonomy" id="287478"/>
    <lineage>
        <taxon>Bacteria</taxon>
        <taxon>Pseudomonadati</taxon>
        <taxon>Pseudomonadota</taxon>
        <taxon>Alphaproteobacteria</taxon>
        <taxon>Maricaulales</taxon>
        <taxon>Robiginitomaculaceae</taxon>
        <taxon>Hellea</taxon>
    </lineage>
</organism>